<keyword evidence="2" id="KW-1185">Reference proteome</keyword>
<dbReference type="AlphaFoldDB" id="A0A517LTW8"/>
<dbReference type="KEGG" id="ruv:EC9_02310"/>
<reference evidence="1 2" key="1">
    <citation type="submission" date="2019-02" db="EMBL/GenBank/DDBJ databases">
        <title>Deep-cultivation of Planctomycetes and their phenomic and genomic characterization uncovers novel biology.</title>
        <authorList>
            <person name="Wiegand S."/>
            <person name="Jogler M."/>
            <person name="Boedeker C."/>
            <person name="Pinto D."/>
            <person name="Vollmers J."/>
            <person name="Rivas-Marin E."/>
            <person name="Kohn T."/>
            <person name="Peeters S.H."/>
            <person name="Heuer A."/>
            <person name="Rast P."/>
            <person name="Oberbeckmann S."/>
            <person name="Bunk B."/>
            <person name="Jeske O."/>
            <person name="Meyerdierks A."/>
            <person name="Storesund J.E."/>
            <person name="Kallscheuer N."/>
            <person name="Luecker S."/>
            <person name="Lage O.M."/>
            <person name="Pohl T."/>
            <person name="Merkel B.J."/>
            <person name="Hornburger P."/>
            <person name="Mueller R.-W."/>
            <person name="Bruemmer F."/>
            <person name="Labrenz M."/>
            <person name="Spormann A.M."/>
            <person name="Op den Camp H."/>
            <person name="Overmann J."/>
            <person name="Amann R."/>
            <person name="Jetten M.S.M."/>
            <person name="Mascher T."/>
            <person name="Medema M.H."/>
            <person name="Devos D.P."/>
            <person name="Kaster A.-K."/>
            <person name="Ovreas L."/>
            <person name="Rohde M."/>
            <person name="Galperin M.Y."/>
            <person name="Jogler C."/>
        </authorList>
    </citation>
    <scope>NUCLEOTIDE SEQUENCE [LARGE SCALE GENOMIC DNA]</scope>
    <source>
        <strain evidence="1 2">EC9</strain>
    </source>
</reference>
<evidence type="ECO:0000313" key="1">
    <source>
        <dbReference type="EMBL" id="QDS86073.1"/>
    </source>
</evidence>
<proteinExistence type="predicted"/>
<dbReference type="EMBL" id="CP036261">
    <property type="protein sequence ID" value="QDS86073.1"/>
    <property type="molecule type" value="Genomic_DNA"/>
</dbReference>
<dbReference type="Proteomes" id="UP000319557">
    <property type="component" value="Chromosome"/>
</dbReference>
<evidence type="ECO:0000313" key="2">
    <source>
        <dbReference type="Proteomes" id="UP000319557"/>
    </source>
</evidence>
<sequence length="80" mass="8762">MLSPLELETLADVVARRVTAWLSNQRRSLARQKLAPIANPSSPKLDSASCIGNSLLWAESRAGWMFAWHLSGRVGDACIL</sequence>
<name>A0A517LTW8_9BACT</name>
<accession>A0A517LTW8</accession>
<organism evidence="1 2">
    <name type="scientific">Rosistilla ulvae</name>
    <dbReference type="NCBI Taxonomy" id="1930277"/>
    <lineage>
        <taxon>Bacteria</taxon>
        <taxon>Pseudomonadati</taxon>
        <taxon>Planctomycetota</taxon>
        <taxon>Planctomycetia</taxon>
        <taxon>Pirellulales</taxon>
        <taxon>Pirellulaceae</taxon>
        <taxon>Rosistilla</taxon>
    </lineage>
</organism>
<protein>
    <submittedName>
        <fullName evidence="1">Uncharacterized protein</fullName>
    </submittedName>
</protein>
<gene>
    <name evidence="1" type="ORF">EC9_02310</name>
</gene>